<keyword evidence="1" id="KW-0732">Signal</keyword>
<feature type="chain" id="PRO_5042225342" evidence="1">
    <location>
        <begin position="23"/>
        <end position="166"/>
    </location>
</feature>
<sequence>MKKALIFCGAVALSFQFSSAFADSRPSVGGNAAAIADLQDAVEALQITVENQQDILDAVASNINRAWTNVSSARTFSVQYQNTTGGDIVVAVRVNQNGGSEGQDTLTMQVRDPLTSSWVSVAHAKVSRRFNEQADSLMAIVPDGYLYRLVRSQNRAKLISWAELRS</sequence>
<name>A0AAE9YYP8_9GAMM</name>
<dbReference type="AlphaFoldDB" id="A0AAE9YYP8"/>
<dbReference type="RefSeq" id="WP_044842298.1">
    <property type="nucleotide sequence ID" value="NZ_CP059733.1"/>
</dbReference>
<evidence type="ECO:0000256" key="1">
    <source>
        <dbReference type="SAM" id="SignalP"/>
    </source>
</evidence>
<keyword evidence="3" id="KW-1185">Reference proteome</keyword>
<protein>
    <submittedName>
        <fullName evidence="2">Uncharacterized protein</fullName>
    </submittedName>
</protein>
<proteinExistence type="predicted"/>
<evidence type="ECO:0000313" key="2">
    <source>
        <dbReference type="EMBL" id="WDE03460.1"/>
    </source>
</evidence>
<feature type="signal peptide" evidence="1">
    <location>
        <begin position="1"/>
        <end position="22"/>
    </location>
</feature>
<gene>
    <name evidence="2" type="ORF">SG34_018955</name>
</gene>
<reference evidence="2 3" key="1">
    <citation type="journal article" date="2015" name="Genome Announc.">
        <title>Draft Genome Sequences of Marine Isolates of Thalassomonas viridans and Thalassomonas actiniarum.</title>
        <authorList>
            <person name="Olonade I."/>
            <person name="van Zyl L.J."/>
            <person name="Trindade M."/>
        </authorList>
    </citation>
    <scope>NUCLEOTIDE SEQUENCE [LARGE SCALE GENOMIC DNA]</scope>
    <source>
        <strain evidence="2 3">XOM25</strain>
    </source>
</reference>
<accession>A0AAE9YYP8</accession>
<evidence type="ECO:0000313" key="3">
    <source>
        <dbReference type="Proteomes" id="UP000032352"/>
    </source>
</evidence>
<dbReference type="Proteomes" id="UP000032352">
    <property type="component" value="Chromosome"/>
</dbReference>
<reference evidence="2 3" key="2">
    <citation type="journal article" date="2022" name="Mar. Drugs">
        <title>Bioassay-Guided Fractionation Leads to the Detection of Cholic Acid Generated by the Rare Thalassomonas sp.</title>
        <authorList>
            <person name="Pheiffer F."/>
            <person name="Schneider Y.K."/>
            <person name="Hansen E.H."/>
            <person name="Andersen J.H."/>
            <person name="Isaksson J."/>
            <person name="Busche T."/>
            <person name="R C."/>
            <person name="Kalinowski J."/>
            <person name="Zyl L.V."/>
            <person name="Trindade M."/>
        </authorList>
    </citation>
    <scope>NUCLEOTIDE SEQUENCE [LARGE SCALE GENOMIC DNA]</scope>
    <source>
        <strain evidence="2 3">XOM25</strain>
    </source>
</reference>
<dbReference type="KEGG" id="tvd:SG34_018955"/>
<dbReference type="EMBL" id="CP059733">
    <property type="protein sequence ID" value="WDE03460.1"/>
    <property type="molecule type" value="Genomic_DNA"/>
</dbReference>
<organism evidence="2 3">
    <name type="scientific">Thalassomonas viridans</name>
    <dbReference type="NCBI Taxonomy" id="137584"/>
    <lineage>
        <taxon>Bacteria</taxon>
        <taxon>Pseudomonadati</taxon>
        <taxon>Pseudomonadota</taxon>
        <taxon>Gammaproteobacteria</taxon>
        <taxon>Alteromonadales</taxon>
        <taxon>Colwelliaceae</taxon>
        <taxon>Thalassomonas</taxon>
    </lineage>
</organism>